<dbReference type="SMART" id="SM00415">
    <property type="entry name" value="HSF"/>
    <property type="match status" value="1"/>
</dbReference>
<evidence type="ECO:0000256" key="9">
    <source>
        <dbReference type="SAM" id="MobiDB-lite"/>
    </source>
</evidence>
<evidence type="ECO:0000256" key="2">
    <source>
        <dbReference type="ARBA" id="ARBA00022553"/>
    </source>
</evidence>
<reference evidence="12" key="1">
    <citation type="submission" date="2018-05" db="EMBL/GenBank/DDBJ databases">
        <title>Draft genome of Mucuna pruriens seed.</title>
        <authorList>
            <person name="Nnadi N.E."/>
            <person name="Vos R."/>
            <person name="Hasami M.H."/>
            <person name="Devisetty U.K."/>
            <person name="Aguiy J.C."/>
        </authorList>
    </citation>
    <scope>NUCLEOTIDE SEQUENCE [LARGE SCALE GENOMIC DNA]</scope>
    <source>
        <strain evidence="12">JCA_2017</strain>
    </source>
</reference>
<accession>A0A371FIA7</accession>
<keyword evidence="5" id="KW-0238">DNA-binding</keyword>
<feature type="non-terminal residue" evidence="12">
    <location>
        <position position="1"/>
    </location>
</feature>
<dbReference type="AlphaFoldDB" id="A0A371FIA7"/>
<dbReference type="GO" id="GO:0005634">
    <property type="term" value="C:nucleus"/>
    <property type="evidence" value="ECO:0007669"/>
    <property type="project" value="UniProtKB-SubCell"/>
</dbReference>
<dbReference type="STRING" id="157652.A0A371FIA7"/>
<dbReference type="PANTHER" id="PTHR10015">
    <property type="entry name" value="HEAT SHOCK TRANSCRIPTION FACTOR"/>
    <property type="match status" value="1"/>
</dbReference>
<keyword evidence="4" id="KW-0346">Stress response</keyword>
<dbReference type="EMBL" id="QJKJ01008986">
    <property type="protein sequence ID" value="RDX78039.1"/>
    <property type="molecule type" value="Genomic_DNA"/>
</dbReference>
<keyword evidence="6" id="KW-0804">Transcription</keyword>
<evidence type="ECO:0000256" key="8">
    <source>
        <dbReference type="ARBA" id="ARBA00061350"/>
    </source>
</evidence>
<feature type="non-terminal residue" evidence="12">
    <location>
        <position position="553"/>
    </location>
</feature>
<feature type="region of interest" description="Disordered" evidence="9">
    <location>
        <begin position="333"/>
        <end position="360"/>
    </location>
</feature>
<keyword evidence="10" id="KW-1133">Transmembrane helix</keyword>
<dbReference type="InterPro" id="IPR036390">
    <property type="entry name" value="WH_DNA-bd_sf"/>
</dbReference>
<dbReference type="GO" id="GO:0003700">
    <property type="term" value="F:DNA-binding transcription factor activity"/>
    <property type="evidence" value="ECO:0007669"/>
    <property type="project" value="InterPro"/>
</dbReference>
<organism evidence="12 13">
    <name type="scientific">Mucuna pruriens</name>
    <name type="common">Velvet bean</name>
    <name type="synonym">Dolichos pruriens</name>
    <dbReference type="NCBI Taxonomy" id="157652"/>
    <lineage>
        <taxon>Eukaryota</taxon>
        <taxon>Viridiplantae</taxon>
        <taxon>Streptophyta</taxon>
        <taxon>Embryophyta</taxon>
        <taxon>Tracheophyta</taxon>
        <taxon>Spermatophyta</taxon>
        <taxon>Magnoliopsida</taxon>
        <taxon>eudicotyledons</taxon>
        <taxon>Gunneridae</taxon>
        <taxon>Pentapetalae</taxon>
        <taxon>rosids</taxon>
        <taxon>fabids</taxon>
        <taxon>Fabales</taxon>
        <taxon>Fabaceae</taxon>
        <taxon>Papilionoideae</taxon>
        <taxon>50 kb inversion clade</taxon>
        <taxon>NPAAA clade</taxon>
        <taxon>indigoferoid/millettioid clade</taxon>
        <taxon>Phaseoleae</taxon>
        <taxon>Mucuna</taxon>
    </lineage>
</organism>
<gene>
    <name evidence="12" type="primary">HSFA5</name>
    <name evidence="12" type="ORF">CR513_41744</name>
</gene>
<keyword evidence="10" id="KW-0472">Membrane</keyword>
<feature type="compositionally biased region" description="Basic and acidic residues" evidence="9">
    <location>
        <begin position="346"/>
        <end position="356"/>
    </location>
</feature>
<dbReference type="FunFam" id="1.10.10.10:FF:000057">
    <property type="entry name" value="Heat shock transcription factor 1"/>
    <property type="match status" value="1"/>
</dbReference>
<proteinExistence type="inferred from homology"/>
<keyword evidence="3" id="KW-0805">Transcription regulation</keyword>
<dbReference type="OrthoDB" id="60033at2759"/>
<dbReference type="PROSITE" id="PS00434">
    <property type="entry name" value="HSF_DOMAIN"/>
    <property type="match status" value="1"/>
</dbReference>
<dbReference type="Proteomes" id="UP000257109">
    <property type="component" value="Unassembled WGS sequence"/>
</dbReference>
<evidence type="ECO:0000313" key="13">
    <source>
        <dbReference type="Proteomes" id="UP000257109"/>
    </source>
</evidence>
<comment type="subcellular location">
    <subcellularLocation>
        <location evidence="1">Nucleus</location>
    </subcellularLocation>
</comment>
<dbReference type="SUPFAM" id="SSF46785">
    <property type="entry name" value="Winged helix' DNA-binding domain"/>
    <property type="match status" value="1"/>
</dbReference>
<dbReference type="GO" id="GO:0006357">
    <property type="term" value="P:regulation of transcription by RNA polymerase II"/>
    <property type="evidence" value="ECO:0007669"/>
    <property type="project" value="TreeGrafter"/>
</dbReference>
<keyword evidence="13" id="KW-1185">Reference proteome</keyword>
<keyword evidence="7" id="KW-0539">Nucleus</keyword>
<evidence type="ECO:0000259" key="11">
    <source>
        <dbReference type="PROSITE" id="PS00434"/>
    </source>
</evidence>
<protein>
    <submittedName>
        <fullName evidence="12">Heat stress transcription factor A-5</fullName>
    </submittedName>
</protein>
<evidence type="ECO:0000256" key="10">
    <source>
        <dbReference type="SAM" id="Phobius"/>
    </source>
</evidence>
<feature type="transmembrane region" description="Helical" evidence="10">
    <location>
        <begin position="27"/>
        <end position="53"/>
    </location>
</feature>
<evidence type="ECO:0000256" key="6">
    <source>
        <dbReference type="ARBA" id="ARBA00023163"/>
    </source>
</evidence>
<evidence type="ECO:0000256" key="5">
    <source>
        <dbReference type="ARBA" id="ARBA00023125"/>
    </source>
</evidence>
<feature type="domain" description="HSF-type DNA-binding" evidence="11">
    <location>
        <begin position="127"/>
        <end position="151"/>
    </location>
</feature>
<evidence type="ECO:0000313" key="12">
    <source>
        <dbReference type="EMBL" id="RDX78039.1"/>
    </source>
</evidence>
<comment type="similarity">
    <text evidence="8">Belongs to the HSF family. Class A subfamily.</text>
</comment>
<dbReference type="InterPro" id="IPR000232">
    <property type="entry name" value="HSF_DNA-bd"/>
</dbReference>
<evidence type="ECO:0000256" key="3">
    <source>
        <dbReference type="ARBA" id="ARBA00023015"/>
    </source>
</evidence>
<dbReference type="Pfam" id="PF00447">
    <property type="entry name" value="HSF_DNA-bind"/>
    <property type="match status" value="1"/>
</dbReference>
<dbReference type="Gene3D" id="1.10.10.10">
    <property type="entry name" value="Winged helix-like DNA-binding domain superfamily/Winged helix DNA-binding domain"/>
    <property type="match status" value="1"/>
</dbReference>
<keyword evidence="2" id="KW-0597">Phosphoprotein</keyword>
<comment type="caution">
    <text evidence="12">The sequence shown here is derived from an EMBL/GenBank/DDBJ whole genome shotgun (WGS) entry which is preliminary data.</text>
</comment>
<evidence type="ECO:0000256" key="7">
    <source>
        <dbReference type="ARBA" id="ARBA00023242"/>
    </source>
</evidence>
<evidence type="ECO:0000256" key="4">
    <source>
        <dbReference type="ARBA" id="ARBA00023016"/>
    </source>
</evidence>
<dbReference type="PRINTS" id="PR00056">
    <property type="entry name" value="HSFDOMAIN"/>
</dbReference>
<dbReference type="InterPro" id="IPR036388">
    <property type="entry name" value="WH-like_DNA-bd_sf"/>
</dbReference>
<name>A0A371FIA7_MUCPR</name>
<dbReference type="GO" id="GO:0034605">
    <property type="term" value="P:cellular response to heat"/>
    <property type="evidence" value="ECO:0007669"/>
    <property type="project" value="TreeGrafter"/>
</dbReference>
<evidence type="ECO:0000256" key="1">
    <source>
        <dbReference type="ARBA" id="ARBA00004123"/>
    </source>
</evidence>
<keyword evidence="10" id="KW-0812">Transmembrane</keyword>
<dbReference type="PANTHER" id="PTHR10015:SF377">
    <property type="entry name" value="HEAT STRESS TRANSCRIPTION FACTOR A-5"/>
    <property type="match status" value="1"/>
</dbReference>
<sequence>WVASPQQPSAAYGRDGVEVKPFFLPNLFSLSFLIAAAYLQIAGFLPLLSFYSLSLSLRTTARATRKIHSVMDGAPPPGAAGAGGPAPFLLKTYDMVDDPSTNDIVSWSSANNSFVVWNPPEFARVLLPTYFKHNNFSSFIRQLNTYGFRKIHPERWEFANDEFVKDQKHLLKNIHRRKPIHSHSHPPGSLVDPERAAFEEEIDKLSREKTSLESNIYNFQQHRSTAKVQLEDFLQRLDGVEKRQKQLLIFFEKALQNPTFVEHLSRKIESTDLSAYNKKRRLPQVDHVQPVAESSLVDSHSNFRVEFGNVFHQDFSSKLRLELSPAVSDMNLVSHSTQSSNEDGESPQKKLSEVEPKGAQTRTALTFAPETLELADTGASFTFKMDSCLSRRATAAESSKLHSLEPSSEEGDSHISCQLNLTLASCPLRVNRNSYSARSPQIDCQEIGKLAESRFFANGKESDSGVSSNRNVAAEATNLASSQEAPSNNQVNPAPPDRVNDVFWEQFLTERPGCSDNEEAMSNYRANPCDEQDEGRAVHGISRNIKNMDQLTL</sequence>
<dbReference type="GO" id="GO:0000978">
    <property type="term" value="F:RNA polymerase II cis-regulatory region sequence-specific DNA binding"/>
    <property type="evidence" value="ECO:0007669"/>
    <property type="project" value="TreeGrafter"/>
</dbReference>